<evidence type="ECO:0000313" key="3">
    <source>
        <dbReference type="Proteomes" id="UP000570474"/>
    </source>
</evidence>
<sequence length="136" mass="14980">MVIYLIVVIIGALLFMSAVAGLKSKLAFVKNGERATGTIVRVDEKTDEDGTYYYPVFDIPSAKHGIMTYSHSTGRSTPVWQVGDTAVFIFMPGKPDTVRFLKYTEIFWGPMLLLATAADLLLIGGGYFLIRGLFGF</sequence>
<keyword evidence="1" id="KW-1133">Transmembrane helix</keyword>
<proteinExistence type="predicted"/>
<dbReference type="RefSeq" id="WP_168873101.1">
    <property type="nucleotide sequence ID" value="NZ_JABAIA010000002.1"/>
</dbReference>
<keyword evidence="1" id="KW-0472">Membrane</keyword>
<evidence type="ECO:0000313" key="2">
    <source>
        <dbReference type="EMBL" id="NLR67220.1"/>
    </source>
</evidence>
<dbReference type="AlphaFoldDB" id="A0A847RN96"/>
<evidence type="ECO:0008006" key="4">
    <source>
        <dbReference type="Google" id="ProtNLM"/>
    </source>
</evidence>
<dbReference type="Proteomes" id="UP000570474">
    <property type="component" value="Unassembled WGS sequence"/>
</dbReference>
<keyword evidence="1" id="KW-0812">Transmembrane</keyword>
<evidence type="ECO:0000256" key="1">
    <source>
        <dbReference type="SAM" id="Phobius"/>
    </source>
</evidence>
<reference evidence="2 3" key="1">
    <citation type="submission" date="2020-04" db="EMBL/GenBank/DDBJ databases">
        <authorList>
            <person name="Yin C."/>
        </authorList>
    </citation>
    <scope>NUCLEOTIDE SEQUENCE [LARGE SCALE GENOMIC DNA]</scope>
    <source>
        <strain evidence="2 3">Ae27</strain>
    </source>
</reference>
<gene>
    <name evidence="2" type="ORF">HGH92_23130</name>
</gene>
<name>A0A847RN96_9BACT</name>
<comment type="caution">
    <text evidence="2">The sequence shown here is derived from an EMBL/GenBank/DDBJ whole genome shotgun (WGS) entry which is preliminary data.</text>
</comment>
<accession>A0A847RN96</accession>
<protein>
    <recommendedName>
        <fullName evidence="4">DUF3592 domain-containing protein</fullName>
    </recommendedName>
</protein>
<dbReference type="EMBL" id="JABAIA010000002">
    <property type="protein sequence ID" value="NLR67220.1"/>
    <property type="molecule type" value="Genomic_DNA"/>
</dbReference>
<feature type="transmembrane region" description="Helical" evidence="1">
    <location>
        <begin position="106"/>
        <end position="130"/>
    </location>
</feature>
<keyword evidence="3" id="KW-1185">Reference proteome</keyword>
<organism evidence="2 3">
    <name type="scientific">Chitinophaga varians</name>
    <dbReference type="NCBI Taxonomy" id="2202339"/>
    <lineage>
        <taxon>Bacteria</taxon>
        <taxon>Pseudomonadati</taxon>
        <taxon>Bacteroidota</taxon>
        <taxon>Chitinophagia</taxon>
        <taxon>Chitinophagales</taxon>
        <taxon>Chitinophagaceae</taxon>
        <taxon>Chitinophaga</taxon>
    </lineage>
</organism>